<comment type="caution">
    <text evidence="2">The sequence shown here is derived from an EMBL/GenBank/DDBJ whole genome shotgun (WGS) entry which is preliminary data.</text>
</comment>
<accession>A0A4C1SQ17</accession>
<evidence type="ECO:0000313" key="3">
    <source>
        <dbReference type="Proteomes" id="UP000299102"/>
    </source>
</evidence>
<keyword evidence="3" id="KW-1185">Reference proteome</keyword>
<feature type="region of interest" description="Disordered" evidence="1">
    <location>
        <begin position="1"/>
        <end position="46"/>
    </location>
</feature>
<proteinExistence type="predicted"/>
<evidence type="ECO:0000256" key="1">
    <source>
        <dbReference type="SAM" id="MobiDB-lite"/>
    </source>
</evidence>
<dbReference type="AlphaFoldDB" id="A0A4C1SQ17"/>
<feature type="compositionally biased region" description="Basic and acidic residues" evidence="1">
    <location>
        <begin position="19"/>
        <end position="40"/>
    </location>
</feature>
<reference evidence="2 3" key="1">
    <citation type="journal article" date="2019" name="Commun. Biol.">
        <title>The bagworm genome reveals a unique fibroin gene that provides high tensile strength.</title>
        <authorList>
            <person name="Kono N."/>
            <person name="Nakamura H."/>
            <person name="Ohtoshi R."/>
            <person name="Tomita M."/>
            <person name="Numata K."/>
            <person name="Arakawa K."/>
        </authorList>
    </citation>
    <scope>NUCLEOTIDE SEQUENCE [LARGE SCALE GENOMIC DNA]</scope>
</reference>
<evidence type="ECO:0000313" key="2">
    <source>
        <dbReference type="EMBL" id="GBP03417.1"/>
    </source>
</evidence>
<sequence length="46" mass="5374">MERKSHSSWVLSNSVPCDNPEKKRDEEEEESKEKDRDKMGGIKRPA</sequence>
<protein>
    <submittedName>
        <fullName evidence="2">Uncharacterized protein</fullName>
    </submittedName>
</protein>
<feature type="compositionally biased region" description="Polar residues" evidence="1">
    <location>
        <begin position="7"/>
        <end position="16"/>
    </location>
</feature>
<gene>
    <name evidence="2" type="ORF">EVAR_73852_1</name>
</gene>
<dbReference type="EMBL" id="BGZK01010638">
    <property type="protein sequence ID" value="GBP03417.1"/>
    <property type="molecule type" value="Genomic_DNA"/>
</dbReference>
<name>A0A4C1SQ17_EUMVA</name>
<organism evidence="2 3">
    <name type="scientific">Eumeta variegata</name>
    <name type="common">Bagworm moth</name>
    <name type="synonym">Eumeta japonica</name>
    <dbReference type="NCBI Taxonomy" id="151549"/>
    <lineage>
        <taxon>Eukaryota</taxon>
        <taxon>Metazoa</taxon>
        <taxon>Ecdysozoa</taxon>
        <taxon>Arthropoda</taxon>
        <taxon>Hexapoda</taxon>
        <taxon>Insecta</taxon>
        <taxon>Pterygota</taxon>
        <taxon>Neoptera</taxon>
        <taxon>Endopterygota</taxon>
        <taxon>Lepidoptera</taxon>
        <taxon>Glossata</taxon>
        <taxon>Ditrysia</taxon>
        <taxon>Tineoidea</taxon>
        <taxon>Psychidae</taxon>
        <taxon>Oiketicinae</taxon>
        <taxon>Eumeta</taxon>
    </lineage>
</organism>
<feature type="non-terminal residue" evidence="2">
    <location>
        <position position="46"/>
    </location>
</feature>
<dbReference type="Proteomes" id="UP000299102">
    <property type="component" value="Unassembled WGS sequence"/>
</dbReference>